<proteinExistence type="predicted"/>
<organism evidence="1 2">
    <name type="scientific">Pseudomonas pergaminensis</name>
    <dbReference type="NCBI Taxonomy" id="2853159"/>
    <lineage>
        <taxon>Bacteria</taxon>
        <taxon>Pseudomonadati</taxon>
        <taxon>Pseudomonadota</taxon>
        <taxon>Gammaproteobacteria</taxon>
        <taxon>Pseudomonadales</taxon>
        <taxon>Pseudomonadaceae</taxon>
        <taxon>Pseudomonas</taxon>
    </lineage>
</organism>
<accession>A0ABW8R4R3</accession>
<keyword evidence="2" id="KW-1185">Reference proteome</keyword>
<sequence>MHFLVKNKCVDALTVYAYMHTLHLKPGKHGLVEAARMLPRKTRKARNIGKDAIRAMAGMPGNTGKDADALSFYRFKNRQR</sequence>
<evidence type="ECO:0000313" key="2">
    <source>
        <dbReference type="Proteomes" id="UP001623008"/>
    </source>
</evidence>
<dbReference type="EMBL" id="JBJHQF010000041">
    <property type="protein sequence ID" value="MFK9006746.1"/>
    <property type="molecule type" value="Genomic_DNA"/>
</dbReference>
<name>A0ABW8R4R3_9PSED</name>
<protein>
    <submittedName>
        <fullName evidence="1">Uncharacterized protein</fullName>
    </submittedName>
</protein>
<reference evidence="1 2" key="1">
    <citation type="submission" date="2024-11" db="EMBL/GenBank/DDBJ databases">
        <authorList>
            <person name="Lucas J.A."/>
        </authorList>
    </citation>
    <scope>NUCLEOTIDE SEQUENCE [LARGE SCALE GENOMIC DNA]</scope>
    <source>
        <strain evidence="1 2">Z 7.15</strain>
    </source>
</reference>
<comment type="caution">
    <text evidence="1">The sequence shown here is derived from an EMBL/GenBank/DDBJ whole genome shotgun (WGS) entry which is preliminary data.</text>
</comment>
<dbReference type="RefSeq" id="WP_406598966.1">
    <property type="nucleotide sequence ID" value="NZ_JBJHQF010000041.1"/>
</dbReference>
<dbReference type="Proteomes" id="UP001623008">
    <property type="component" value="Unassembled WGS sequence"/>
</dbReference>
<gene>
    <name evidence="1" type="ORF">ACJEBJ_21710</name>
</gene>
<evidence type="ECO:0000313" key="1">
    <source>
        <dbReference type="EMBL" id="MFK9006746.1"/>
    </source>
</evidence>